<dbReference type="InterPro" id="IPR001647">
    <property type="entry name" value="HTH_TetR"/>
</dbReference>
<protein>
    <submittedName>
        <fullName evidence="6">Transcriptional regulator, AcrR family</fullName>
    </submittedName>
</protein>
<evidence type="ECO:0000256" key="2">
    <source>
        <dbReference type="ARBA" id="ARBA00023125"/>
    </source>
</evidence>
<dbReference type="SUPFAM" id="SSF46689">
    <property type="entry name" value="Homeodomain-like"/>
    <property type="match status" value="1"/>
</dbReference>
<dbReference type="SUPFAM" id="SSF48498">
    <property type="entry name" value="Tetracyclin repressor-like, C-terminal domain"/>
    <property type="match status" value="1"/>
</dbReference>
<evidence type="ECO:0000256" key="1">
    <source>
        <dbReference type="ARBA" id="ARBA00023015"/>
    </source>
</evidence>
<dbReference type="GO" id="GO:0000976">
    <property type="term" value="F:transcription cis-regulatory region binding"/>
    <property type="evidence" value="ECO:0007669"/>
    <property type="project" value="TreeGrafter"/>
</dbReference>
<feature type="domain" description="HTH tetR-type" evidence="5">
    <location>
        <begin position="11"/>
        <end position="70"/>
    </location>
</feature>
<feature type="DNA-binding region" description="H-T-H motif" evidence="4">
    <location>
        <begin position="33"/>
        <end position="52"/>
    </location>
</feature>
<evidence type="ECO:0000256" key="4">
    <source>
        <dbReference type="PROSITE-ProRule" id="PRU00335"/>
    </source>
</evidence>
<gene>
    <name evidence="6" type="ORF">AVDCRST_MAG16-2946</name>
</gene>
<accession>A0A6J4MKH8</accession>
<dbReference type="Pfam" id="PF00440">
    <property type="entry name" value="TetR_N"/>
    <property type="match status" value="1"/>
</dbReference>
<sequence>MTVRPLRRDAAANRERVLDAAAEVFHEHGVSAGLEDVARRAGVGVATVYRRFPSREALLEALLSDLLQVYLDEADSARARPDGTGLAAFVRTVAEVQATPRGCALRLWSSPAVEELRGRLHAQMELLIADAQQHGTCRDGVTVGDLVGVLVALRGIRETPTSTAGLDWRRHLELCLAGLRP</sequence>
<reference evidence="6" key="1">
    <citation type="submission" date="2020-02" db="EMBL/GenBank/DDBJ databases">
        <authorList>
            <person name="Meier V. D."/>
        </authorList>
    </citation>
    <scope>NUCLEOTIDE SEQUENCE</scope>
    <source>
        <strain evidence="6">AVDCRST_MAG16</strain>
    </source>
</reference>
<keyword evidence="2 4" id="KW-0238">DNA-binding</keyword>
<keyword evidence="1" id="KW-0805">Transcription regulation</keyword>
<dbReference type="InterPro" id="IPR036271">
    <property type="entry name" value="Tet_transcr_reg_TetR-rel_C_sf"/>
</dbReference>
<dbReference type="PANTHER" id="PTHR30055:SF234">
    <property type="entry name" value="HTH-TYPE TRANSCRIPTIONAL REGULATOR BETI"/>
    <property type="match status" value="1"/>
</dbReference>
<dbReference type="EMBL" id="CADCUE010000279">
    <property type="protein sequence ID" value="CAA9359631.1"/>
    <property type="molecule type" value="Genomic_DNA"/>
</dbReference>
<proteinExistence type="predicted"/>
<dbReference type="PRINTS" id="PR00455">
    <property type="entry name" value="HTHTETR"/>
</dbReference>
<dbReference type="PANTHER" id="PTHR30055">
    <property type="entry name" value="HTH-TYPE TRANSCRIPTIONAL REGULATOR RUTR"/>
    <property type="match status" value="1"/>
</dbReference>
<dbReference type="InterPro" id="IPR009057">
    <property type="entry name" value="Homeodomain-like_sf"/>
</dbReference>
<evidence type="ECO:0000313" key="6">
    <source>
        <dbReference type="EMBL" id="CAA9359631.1"/>
    </source>
</evidence>
<name>A0A6J4MKH8_9ACTN</name>
<evidence type="ECO:0000259" key="5">
    <source>
        <dbReference type="PROSITE" id="PS50977"/>
    </source>
</evidence>
<dbReference type="AlphaFoldDB" id="A0A6J4MKH8"/>
<keyword evidence="3" id="KW-0804">Transcription</keyword>
<organism evidence="6">
    <name type="scientific">uncultured Frankineae bacterium</name>
    <dbReference type="NCBI Taxonomy" id="437475"/>
    <lineage>
        <taxon>Bacteria</taxon>
        <taxon>Bacillati</taxon>
        <taxon>Actinomycetota</taxon>
        <taxon>Actinomycetes</taxon>
        <taxon>Frankiales</taxon>
        <taxon>environmental samples</taxon>
    </lineage>
</organism>
<dbReference type="InterPro" id="IPR049445">
    <property type="entry name" value="TetR_SbtR-like_C"/>
</dbReference>
<dbReference type="PROSITE" id="PS50977">
    <property type="entry name" value="HTH_TETR_2"/>
    <property type="match status" value="1"/>
</dbReference>
<evidence type="ECO:0000256" key="3">
    <source>
        <dbReference type="ARBA" id="ARBA00023163"/>
    </source>
</evidence>
<dbReference type="InterPro" id="IPR050109">
    <property type="entry name" value="HTH-type_TetR-like_transc_reg"/>
</dbReference>
<dbReference type="Pfam" id="PF21597">
    <property type="entry name" value="TetR_C_43"/>
    <property type="match status" value="1"/>
</dbReference>
<dbReference type="GO" id="GO:0003700">
    <property type="term" value="F:DNA-binding transcription factor activity"/>
    <property type="evidence" value="ECO:0007669"/>
    <property type="project" value="TreeGrafter"/>
</dbReference>
<dbReference type="Gene3D" id="1.10.357.10">
    <property type="entry name" value="Tetracycline Repressor, domain 2"/>
    <property type="match status" value="1"/>
</dbReference>